<feature type="compositionally biased region" description="Basic and acidic residues" evidence="1">
    <location>
        <begin position="354"/>
        <end position="378"/>
    </location>
</feature>
<dbReference type="eggNOG" id="COG3637">
    <property type="taxonomic scope" value="Bacteria"/>
</dbReference>
<dbReference type="Pfam" id="PF13568">
    <property type="entry name" value="OMP_b-brl_2"/>
    <property type="match status" value="1"/>
</dbReference>
<feature type="domain" description="Outer membrane protein beta-barrel" evidence="3">
    <location>
        <begin position="399"/>
        <end position="579"/>
    </location>
</feature>
<dbReference type="RefSeq" id="WP_023576169.1">
    <property type="nucleotide sequence ID" value="NZ_CBCSBQ010000010.1"/>
</dbReference>
<dbReference type="AlphaFoldDB" id="A0A1G4W3U5"/>
<accession>A0A1G4W3U5</accession>
<gene>
    <name evidence="4" type="ORF">SAMN02927925_02373</name>
</gene>
<reference evidence="4 5" key="1">
    <citation type="submission" date="2016-10" db="EMBL/GenBank/DDBJ databases">
        <authorList>
            <person name="de Groot N.N."/>
        </authorList>
    </citation>
    <scope>NUCLEOTIDE SEQUENCE [LARGE SCALE GENOMIC DNA]</scope>
    <source>
        <strain evidence="4 5">CGMCC 1.3801</strain>
    </source>
</reference>
<sequence length="614" mass="67231">MSEKNNIDRLFQEKFKDFEVAPSDKVWENIQLKMNTKEKKTNLLPFWLRLCSFAAVFLIGFSVATTFIAGPFGFKNPFDSKESTTDINSKQNNVVVTDSFEINNKENNTNTVVVTENGKEGSDFNAAPAHGKINSERSALSASEGTRSSVGAPNTVLSGTTKSGATSNSHTPAIVKSSSRNIKTHKPEYENQKENTVVSNTSKKRNSLAISEKNNVISSTDVLNEIKKIHSSAITASETVSATSVSVEFTADKTLKAAEETDAVSENSKIKNSDADFEYNVTNSKVAYESGNKYIPRKKEIKTVSNSSDAEKTDVTNNVATTIASKEKSKDAMAKSAGNNLVAVAVIADSLAENEKEVAEKTAEEKVTEEKDSKDKKDKKTKWIVSTTFSPVYMNLNGSGSTLDSKFAENSKSYQTSMSYGVGLKYALNNKWTVRTGVNALNFEYNTNDITFYNSNNGAGLEYVNENGAGTGMVIENPNPKGIAYNDDGVVTTRYKGNINQRINYIEVPLELSYKILNKKIGIDVIGGVSSMFLNDNRVSVVTSESSTNIGEANNLNKLHFSTNVGLGLRYSFMKTFQANLEPMFKYQINTYSGDAGNFKPYFIGVYSGISFSF</sequence>
<evidence type="ECO:0000256" key="2">
    <source>
        <dbReference type="SAM" id="Phobius"/>
    </source>
</evidence>
<feature type="compositionally biased region" description="Polar residues" evidence="1">
    <location>
        <begin position="136"/>
        <end position="181"/>
    </location>
</feature>
<dbReference type="Proteomes" id="UP000182124">
    <property type="component" value="Unassembled WGS sequence"/>
</dbReference>
<keyword evidence="2" id="KW-0472">Membrane</keyword>
<proteinExistence type="predicted"/>
<keyword evidence="2" id="KW-1133">Transmembrane helix</keyword>
<protein>
    <submittedName>
        <fullName evidence="4">Outer membrane protein beta-barrel domain-containing protein</fullName>
    </submittedName>
</protein>
<evidence type="ECO:0000259" key="3">
    <source>
        <dbReference type="Pfam" id="PF13568"/>
    </source>
</evidence>
<feature type="transmembrane region" description="Helical" evidence="2">
    <location>
        <begin position="46"/>
        <end position="74"/>
    </location>
</feature>
<dbReference type="STRING" id="329186.SAMN02927925_02373"/>
<name>A0A1G4W3U5_9FLAO</name>
<feature type="region of interest" description="Disordered" evidence="1">
    <location>
        <begin position="118"/>
        <end position="204"/>
    </location>
</feature>
<dbReference type="EMBL" id="FMTY01000006">
    <property type="protein sequence ID" value="SCX16297.1"/>
    <property type="molecule type" value="Genomic_DNA"/>
</dbReference>
<evidence type="ECO:0000313" key="4">
    <source>
        <dbReference type="EMBL" id="SCX16297.1"/>
    </source>
</evidence>
<evidence type="ECO:0000313" key="5">
    <source>
        <dbReference type="Proteomes" id="UP000182124"/>
    </source>
</evidence>
<keyword evidence="2" id="KW-0812">Transmembrane</keyword>
<evidence type="ECO:0000256" key="1">
    <source>
        <dbReference type="SAM" id="MobiDB-lite"/>
    </source>
</evidence>
<feature type="region of interest" description="Disordered" evidence="1">
    <location>
        <begin position="354"/>
        <end position="380"/>
    </location>
</feature>
<organism evidence="4 5">
    <name type="scientific">Flavobacterium saliperosum</name>
    <dbReference type="NCBI Taxonomy" id="329186"/>
    <lineage>
        <taxon>Bacteria</taxon>
        <taxon>Pseudomonadati</taxon>
        <taxon>Bacteroidota</taxon>
        <taxon>Flavobacteriia</taxon>
        <taxon>Flavobacteriales</taxon>
        <taxon>Flavobacteriaceae</taxon>
        <taxon>Flavobacterium</taxon>
    </lineage>
</organism>
<dbReference type="InterPro" id="IPR025665">
    <property type="entry name" value="Beta-barrel_OMP_2"/>
</dbReference>
<dbReference type="eggNOG" id="COG3266">
    <property type="taxonomic scope" value="Bacteria"/>
</dbReference>